<dbReference type="Proteomes" id="UP000742024">
    <property type="component" value="Unassembled WGS sequence"/>
</dbReference>
<protein>
    <submittedName>
        <fullName evidence="2">Uncharacterized protein</fullName>
    </submittedName>
</protein>
<name>A0ABQ7P4I5_9HYPO</name>
<reference evidence="2 3" key="1">
    <citation type="journal article" date="2020" name="bioRxiv">
        <title>Whole genome comparisons of ergot fungi reveals the divergence and evolution of species within the genus Claviceps are the result of varying mechanisms driving genome evolution and host range expansion.</title>
        <authorList>
            <person name="Wyka S.A."/>
            <person name="Mondo S.J."/>
            <person name="Liu M."/>
            <person name="Dettman J."/>
            <person name="Nalam V."/>
            <person name="Broders K.D."/>
        </authorList>
    </citation>
    <scope>NUCLEOTIDE SEQUENCE [LARGE SCALE GENOMIC DNA]</scope>
    <source>
        <strain evidence="2 3">LM583</strain>
    </source>
</reference>
<sequence>MYHPPKVKAEAVIRTVPLFPIASFASLLLTIGDQEGDWTIGYPSGPEQEAGRHGKGPAT</sequence>
<evidence type="ECO:0000313" key="2">
    <source>
        <dbReference type="EMBL" id="KAG5954240.1"/>
    </source>
</evidence>
<dbReference type="EMBL" id="SRPR01000355">
    <property type="protein sequence ID" value="KAG5954240.1"/>
    <property type="molecule type" value="Genomic_DNA"/>
</dbReference>
<feature type="region of interest" description="Disordered" evidence="1">
    <location>
        <begin position="39"/>
        <end position="59"/>
    </location>
</feature>
<organism evidence="2 3">
    <name type="scientific">Claviceps arundinis</name>
    <dbReference type="NCBI Taxonomy" id="1623583"/>
    <lineage>
        <taxon>Eukaryota</taxon>
        <taxon>Fungi</taxon>
        <taxon>Dikarya</taxon>
        <taxon>Ascomycota</taxon>
        <taxon>Pezizomycotina</taxon>
        <taxon>Sordariomycetes</taxon>
        <taxon>Hypocreomycetidae</taxon>
        <taxon>Hypocreales</taxon>
        <taxon>Clavicipitaceae</taxon>
        <taxon>Claviceps</taxon>
    </lineage>
</organism>
<comment type="caution">
    <text evidence="2">The sequence shown here is derived from an EMBL/GenBank/DDBJ whole genome shotgun (WGS) entry which is preliminary data.</text>
</comment>
<evidence type="ECO:0000313" key="3">
    <source>
        <dbReference type="Proteomes" id="UP000742024"/>
    </source>
</evidence>
<gene>
    <name evidence="2" type="ORF">E4U57_004685</name>
</gene>
<keyword evidence="3" id="KW-1185">Reference proteome</keyword>
<proteinExistence type="predicted"/>
<accession>A0ABQ7P4I5</accession>
<evidence type="ECO:0000256" key="1">
    <source>
        <dbReference type="SAM" id="MobiDB-lite"/>
    </source>
</evidence>